<dbReference type="GeneID" id="40073063"/>
<name>A0A1L6Z524_9CAUD</name>
<sequence length="58" mass="6603">MEQEFQVFVDASKRVLFIQATDEGHGLQLSFDSLEQINQIVLRAQKSLEKNTEAPPDL</sequence>
<keyword evidence="2" id="KW-1185">Reference proteome</keyword>
<organism evidence="1 2">
    <name type="scientific">Klebsiella phage vB_Kpn_IME260</name>
    <dbReference type="NCBI Taxonomy" id="1912318"/>
    <lineage>
        <taxon>Viruses</taxon>
        <taxon>Duplodnaviria</taxon>
        <taxon>Heunggongvirae</taxon>
        <taxon>Uroviricota</taxon>
        <taxon>Caudoviricetes</taxon>
        <taxon>Demerecviridae</taxon>
        <taxon>Sugarlandvirus</taxon>
        <taxon>Sugarlandvirus IME260</taxon>
    </lineage>
</organism>
<evidence type="ECO:0000313" key="2">
    <source>
        <dbReference type="Proteomes" id="UP000225617"/>
    </source>
</evidence>
<proteinExistence type="predicted"/>
<dbReference type="OrthoDB" id="36569at10239"/>
<reference evidence="1" key="1">
    <citation type="submission" date="2017-01" db="EMBL/GenBank/DDBJ databases">
        <title>Complete Genome Sequence of two Novel Multi-drug resistant Klebsiella pneumoniae Phage vB_Kpn_IME260.</title>
        <authorList>
            <person name="Xing S."/>
            <person name="Pan X."/>
            <person name="Sun Q."/>
            <person name="Pei G."/>
            <person name="Mi Z."/>
            <person name="An X."/>
            <person name="Tong Y."/>
        </authorList>
    </citation>
    <scope>NUCLEOTIDE SEQUENCE [LARGE SCALE GENOMIC DNA]</scope>
</reference>
<evidence type="ECO:0000313" key="1">
    <source>
        <dbReference type="EMBL" id="APT41099.1"/>
    </source>
</evidence>
<accession>A0A1L6Z524</accession>
<dbReference type="RefSeq" id="YP_009597432.1">
    <property type="nucleotide sequence ID" value="NC_041899.1"/>
</dbReference>
<dbReference type="KEGG" id="vg:40073063"/>
<dbReference type="Proteomes" id="UP000225617">
    <property type="component" value="Segment"/>
</dbReference>
<protein>
    <submittedName>
        <fullName evidence="1">Uncharacterized protein</fullName>
    </submittedName>
</protein>
<dbReference type="EMBL" id="KX845404">
    <property type="protein sequence ID" value="APT41099.1"/>
    <property type="molecule type" value="Genomic_DNA"/>
</dbReference>